<dbReference type="InterPro" id="IPR020843">
    <property type="entry name" value="ER"/>
</dbReference>
<reference evidence="2" key="1">
    <citation type="journal article" date="2014" name="Front. Microbiol.">
        <title>High frequency of phylogenetically diverse reductive dehalogenase-homologous genes in deep subseafloor sedimentary metagenomes.</title>
        <authorList>
            <person name="Kawai M."/>
            <person name="Futagami T."/>
            <person name="Toyoda A."/>
            <person name="Takaki Y."/>
            <person name="Nishi S."/>
            <person name="Hori S."/>
            <person name="Arai W."/>
            <person name="Tsubouchi T."/>
            <person name="Morono Y."/>
            <person name="Uchiyama I."/>
            <person name="Ito T."/>
            <person name="Fujiyama A."/>
            <person name="Inagaki F."/>
            <person name="Takami H."/>
        </authorList>
    </citation>
    <scope>NUCLEOTIDE SEQUENCE</scope>
    <source>
        <strain evidence="2">Expedition CK06-06</strain>
    </source>
</reference>
<dbReference type="InterPro" id="IPR013154">
    <property type="entry name" value="ADH-like_N"/>
</dbReference>
<dbReference type="PROSITE" id="PS01162">
    <property type="entry name" value="QOR_ZETA_CRYSTAL"/>
    <property type="match status" value="1"/>
</dbReference>
<gene>
    <name evidence="2" type="ORF">S03H2_13885</name>
</gene>
<dbReference type="Pfam" id="PF13602">
    <property type="entry name" value="ADH_zinc_N_2"/>
    <property type="match status" value="1"/>
</dbReference>
<name>X1G6N1_9ZZZZ</name>
<dbReference type="GO" id="GO:0008270">
    <property type="term" value="F:zinc ion binding"/>
    <property type="evidence" value="ECO:0007669"/>
    <property type="project" value="InterPro"/>
</dbReference>
<evidence type="ECO:0000259" key="1">
    <source>
        <dbReference type="SMART" id="SM00829"/>
    </source>
</evidence>
<feature type="domain" description="Enoyl reductase (ER)" evidence="1">
    <location>
        <begin position="4"/>
        <end position="308"/>
    </location>
</feature>
<dbReference type="InterPro" id="IPR036291">
    <property type="entry name" value="NAD(P)-bd_dom_sf"/>
</dbReference>
<dbReference type="SUPFAM" id="SSF50129">
    <property type="entry name" value="GroES-like"/>
    <property type="match status" value="1"/>
</dbReference>
<dbReference type="InterPro" id="IPR011032">
    <property type="entry name" value="GroES-like_sf"/>
</dbReference>
<dbReference type="PANTHER" id="PTHR44013:SF1">
    <property type="entry name" value="ZINC-TYPE ALCOHOL DEHYDROGENASE-LIKE PROTEIN C16A3.02C"/>
    <property type="match status" value="1"/>
</dbReference>
<dbReference type="Gene3D" id="3.40.50.720">
    <property type="entry name" value="NAD(P)-binding Rossmann-like Domain"/>
    <property type="match status" value="1"/>
</dbReference>
<dbReference type="SMART" id="SM00829">
    <property type="entry name" value="PKS_ER"/>
    <property type="match status" value="1"/>
</dbReference>
<dbReference type="EMBL" id="BARU01007041">
    <property type="protein sequence ID" value="GAH40460.1"/>
    <property type="molecule type" value="Genomic_DNA"/>
</dbReference>
<dbReference type="PANTHER" id="PTHR44013">
    <property type="entry name" value="ZINC-TYPE ALCOHOL DEHYDROGENASE-LIKE PROTEIN C16A3.02C"/>
    <property type="match status" value="1"/>
</dbReference>
<dbReference type="SUPFAM" id="SSF51735">
    <property type="entry name" value="NAD(P)-binding Rossmann-fold domains"/>
    <property type="match status" value="1"/>
</dbReference>
<dbReference type="InterPro" id="IPR052733">
    <property type="entry name" value="Chloroplast_QOR"/>
</dbReference>
<organism evidence="2">
    <name type="scientific">marine sediment metagenome</name>
    <dbReference type="NCBI Taxonomy" id="412755"/>
    <lineage>
        <taxon>unclassified sequences</taxon>
        <taxon>metagenomes</taxon>
        <taxon>ecological metagenomes</taxon>
    </lineage>
</organism>
<proteinExistence type="predicted"/>
<comment type="caution">
    <text evidence="2">The sequence shown here is derived from an EMBL/GenBank/DDBJ whole genome shotgun (WGS) entry which is preliminary data.</text>
</comment>
<sequence>TKYGPPEVLQLKEVEKPTPKDNEVLIRVYATTATLYDCWGRAATGPPGFGLLIKLASGRKPKKPILGTELAGEIESVGKDVNIFKKGDQVFGFTGMNLGANAEYVCMPEDGAVAIKPANMTYEEAAAIPYGGLTALYFLRMGKIQSGQKVLIFGASGGVGTFGVQLAKYFGAKVTGVCSTPKLELVRSLGADKVIDYTKEDFTKSDEKYDIIFDTIGKSPFSASKRMLTEEGFYVFTTFGLGRALRVFSNKKAVSGLLEERAEDLIFLKELIEAGNLKAVIDKRYPLEQAAEAHRYIESGQKKGQVVLTLDHI</sequence>
<protein>
    <recommendedName>
        <fullName evidence="1">Enoyl reductase (ER) domain-containing protein</fullName>
    </recommendedName>
</protein>
<dbReference type="InterPro" id="IPR002364">
    <property type="entry name" value="Quin_OxRdtase/zeta-crystal_CS"/>
</dbReference>
<dbReference type="GO" id="GO:0016491">
    <property type="term" value="F:oxidoreductase activity"/>
    <property type="evidence" value="ECO:0007669"/>
    <property type="project" value="InterPro"/>
</dbReference>
<dbReference type="Pfam" id="PF08240">
    <property type="entry name" value="ADH_N"/>
    <property type="match status" value="1"/>
</dbReference>
<dbReference type="Gene3D" id="3.90.180.10">
    <property type="entry name" value="Medium-chain alcohol dehydrogenases, catalytic domain"/>
    <property type="match status" value="1"/>
</dbReference>
<accession>X1G6N1</accession>
<evidence type="ECO:0000313" key="2">
    <source>
        <dbReference type="EMBL" id="GAH40460.1"/>
    </source>
</evidence>
<dbReference type="AlphaFoldDB" id="X1G6N1"/>
<feature type="non-terminal residue" evidence="2">
    <location>
        <position position="1"/>
    </location>
</feature>
<dbReference type="CDD" id="cd08267">
    <property type="entry name" value="MDR1"/>
    <property type="match status" value="1"/>
</dbReference>